<feature type="domain" description="DUF7843" evidence="3">
    <location>
        <begin position="56"/>
        <end position="133"/>
    </location>
</feature>
<feature type="domain" description="DUF7840" evidence="2">
    <location>
        <begin position="428"/>
        <end position="640"/>
    </location>
</feature>
<reference evidence="5" key="1">
    <citation type="submission" date="2018-04" db="EMBL/GenBank/DDBJ databases">
        <authorList>
            <person name="Lucker S."/>
            <person name="Sakoula D."/>
        </authorList>
    </citation>
    <scope>NUCLEOTIDE SEQUENCE [LARGE SCALE GENOMIC DNA]</scope>
</reference>
<dbReference type="AlphaFoldDB" id="A0A330L4L3"/>
<sequence length="650" mass="74037">MRFWLQRLGPHGFFRIFPVIFLLTFLTCLVPSHGISSPLGDQSYLNELLSRAAILRLAEEREWQVLLHYRRTWLGGVESMQDDPGFFLAPQGKTNPQAELAATLTHFFVDEVVGRSKQPAQCAFVARYHWLKERLLFDDARLPPLPCERFKNWFDEFNAEAISLIFPTGFMNNPSSMFGHTFLRVDGKDQTPQTRILAYTINYAAQLPPNAGLEYAVKGLVGMYPGYFSTIPYYLKVQEYRDIDNRDIWEYRLNLTERQVTRLLMHTWELGNAYFDYYFFGENCAYHILSLIEAAEPSVHLLDAFPAYTIPVDTVRLLRESGLVGEVTSRPSRSTLVRRKRASMTGDERGWLDRAIRNPAEIREDGFQSLHSERQAFILEAASDYLLQHSAGAGEEGVPYREKNRTILRARSELKVTPSAVRIEPYVTQPDLGHGTSRIGVGAGWRNHRAFEEVSFRGAYHDLLDPEPGYTPDAQIEAVSISVRHYHDQSQARVERFGLINITSLAPIDGLSRSPSWKVNVGMNTIRHNGCQLCSNGVASGGIGAAMESSLFKREVYFAFAEAEANYSKAYDEHHRVGGGGTVGVLSDLTDRWKLMLSGTYLRYALGDKSEDLRWFVGSRYTLSQDWALRVEYNHRDRDNDVVFSIQAFF</sequence>
<dbReference type="Pfam" id="PF25222">
    <property type="entry name" value="DUF7840"/>
    <property type="match status" value="1"/>
</dbReference>
<name>A0A330L4L3_9BACT</name>
<evidence type="ECO:0000259" key="3">
    <source>
        <dbReference type="Pfam" id="PF25225"/>
    </source>
</evidence>
<gene>
    <name evidence="4" type="ORF">NITLEN_20414</name>
</gene>
<evidence type="ECO:0000313" key="4">
    <source>
        <dbReference type="EMBL" id="SPP64774.1"/>
    </source>
</evidence>
<dbReference type="Pfam" id="PF25225">
    <property type="entry name" value="DUF7843"/>
    <property type="match status" value="1"/>
</dbReference>
<evidence type="ECO:0000313" key="5">
    <source>
        <dbReference type="Proteomes" id="UP000248168"/>
    </source>
</evidence>
<feature type="domain" description="Lnb N-terminal periplasmic" evidence="1">
    <location>
        <begin position="150"/>
        <end position="319"/>
    </location>
</feature>
<accession>A0A330L4L3</accession>
<dbReference type="Pfam" id="PF13387">
    <property type="entry name" value="Lnb_N"/>
    <property type="match status" value="1"/>
</dbReference>
<dbReference type="EMBL" id="OUNR01000012">
    <property type="protein sequence ID" value="SPP64774.1"/>
    <property type="molecule type" value="Genomic_DNA"/>
</dbReference>
<organism evidence="4 5">
    <name type="scientific">Nitrospira lenta</name>
    <dbReference type="NCBI Taxonomy" id="1436998"/>
    <lineage>
        <taxon>Bacteria</taxon>
        <taxon>Pseudomonadati</taxon>
        <taxon>Nitrospirota</taxon>
        <taxon>Nitrospiria</taxon>
        <taxon>Nitrospirales</taxon>
        <taxon>Nitrospiraceae</taxon>
        <taxon>Nitrospira</taxon>
    </lineage>
</organism>
<evidence type="ECO:0000259" key="1">
    <source>
        <dbReference type="Pfam" id="PF13387"/>
    </source>
</evidence>
<dbReference type="InParanoid" id="A0A330L4L3"/>
<protein>
    <submittedName>
        <fullName evidence="4">Uncharacterized protein</fullName>
    </submittedName>
</protein>
<dbReference type="Proteomes" id="UP000248168">
    <property type="component" value="Unassembled WGS sequence"/>
</dbReference>
<proteinExistence type="predicted"/>
<dbReference type="InterPro" id="IPR025178">
    <property type="entry name" value="Lnb_N"/>
</dbReference>
<dbReference type="InterPro" id="IPR057165">
    <property type="entry name" value="DUF7843"/>
</dbReference>
<keyword evidence="5" id="KW-1185">Reference proteome</keyword>
<dbReference type="InterPro" id="IPR057162">
    <property type="entry name" value="DUF7840"/>
</dbReference>
<evidence type="ECO:0000259" key="2">
    <source>
        <dbReference type="Pfam" id="PF25222"/>
    </source>
</evidence>